<comment type="similarity">
    <text evidence="2">Belongs to the MSOX/MTOX family.</text>
</comment>
<sequence length="461" mass="50724">MLDHSTPIIVIGAGVFGLSTAYHLALKGYKNITVLDEQDHPSHLYSPDNGSRSASADINKIFRASYGEQVHYQELAYEAQSIWLEWDEQISRSRPGELPAGLEPEDKLVHLCGLLRLSGTGELSAHELATLGNFDLAGHRERQFSLQDPGDRERALADPEWKDRFCVFGDPAFPSGKGKGMAGVLDSTAGYVLMDKACLWMWDLCIKQGVKFSSGNQGKVLRFLTTKAEGEKEKEKVVGVLTAEGEREAGLVVVATGAYTPLLLLQSRACATATAGTLVTLQLPPSRPDLWARFDPKRFPAVIWGSGERSGLYILPRMRDGKLKFGYRGTKFTNLLPDQEQQQQQQASTPVYPSQVPELATRMVTSTIAELLPELQGVPVQSSRLCWYTDGPENEFLVDYVPGFEGLVVATCGSGHAAKHMPVLGKYVVGIIERRGTPYTAFWKWKDGGARPRNVVDLKDA</sequence>
<keyword evidence="9" id="KW-1185">Reference proteome</keyword>
<keyword evidence="6" id="KW-0812">Transmembrane</keyword>
<name>M5FXB1_DACPD</name>
<dbReference type="SUPFAM" id="SSF51905">
    <property type="entry name" value="FAD/NAD(P)-binding domain"/>
    <property type="match status" value="1"/>
</dbReference>
<dbReference type="OMA" id="WLEWNRA"/>
<accession>M5FXB1</accession>
<dbReference type="AlphaFoldDB" id="M5FXB1"/>
<organism evidence="8 9">
    <name type="scientific">Dacryopinax primogenitus (strain DJM 731)</name>
    <name type="common">Brown rot fungus</name>
    <dbReference type="NCBI Taxonomy" id="1858805"/>
    <lineage>
        <taxon>Eukaryota</taxon>
        <taxon>Fungi</taxon>
        <taxon>Dikarya</taxon>
        <taxon>Basidiomycota</taxon>
        <taxon>Agaricomycotina</taxon>
        <taxon>Dacrymycetes</taxon>
        <taxon>Dacrymycetales</taxon>
        <taxon>Dacrymycetaceae</taxon>
        <taxon>Dacryopinax</taxon>
    </lineage>
</organism>
<dbReference type="OrthoDB" id="2219495at2759"/>
<dbReference type="Gene3D" id="3.30.9.10">
    <property type="entry name" value="D-Amino Acid Oxidase, subunit A, domain 2"/>
    <property type="match status" value="1"/>
</dbReference>
<evidence type="ECO:0000256" key="5">
    <source>
        <dbReference type="ARBA" id="ARBA00023002"/>
    </source>
</evidence>
<dbReference type="Pfam" id="PF01266">
    <property type="entry name" value="DAO"/>
    <property type="match status" value="1"/>
</dbReference>
<evidence type="ECO:0000256" key="1">
    <source>
        <dbReference type="ARBA" id="ARBA00001974"/>
    </source>
</evidence>
<protein>
    <submittedName>
        <fullName evidence="8">FAD dependent oxidoreductase</fullName>
    </submittedName>
</protein>
<keyword evidence="4" id="KW-0274">FAD</keyword>
<dbReference type="Proteomes" id="UP000030653">
    <property type="component" value="Unassembled WGS sequence"/>
</dbReference>
<dbReference type="InterPro" id="IPR006076">
    <property type="entry name" value="FAD-dep_OxRdtase"/>
</dbReference>
<reference evidence="8 9" key="1">
    <citation type="journal article" date="2012" name="Science">
        <title>The Paleozoic origin of enzymatic lignin decomposition reconstructed from 31 fungal genomes.</title>
        <authorList>
            <person name="Floudas D."/>
            <person name="Binder M."/>
            <person name="Riley R."/>
            <person name="Barry K."/>
            <person name="Blanchette R.A."/>
            <person name="Henrissat B."/>
            <person name="Martinez A.T."/>
            <person name="Otillar R."/>
            <person name="Spatafora J.W."/>
            <person name="Yadav J.S."/>
            <person name="Aerts A."/>
            <person name="Benoit I."/>
            <person name="Boyd A."/>
            <person name="Carlson A."/>
            <person name="Copeland A."/>
            <person name="Coutinho P.M."/>
            <person name="de Vries R.P."/>
            <person name="Ferreira P."/>
            <person name="Findley K."/>
            <person name="Foster B."/>
            <person name="Gaskell J."/>
            <person name="Glotzer D."/>
            <person name="Gorecki P."/>
            <person name="Heitman J."/>
            <person name="Hesse C."/>
            <person name="Hori C."/>
            <person name="Igarashi K."/>
            <person name="Jurgens J.A."/>
            <person name="Kallen N."/>
            <person name="Kersten P."/>
            <person name="Kohler A."/>
            <person name="Kuees U."/>
            <person name="Kumar T.K.A."/>
            <person name="Kuo A."/>
            <person name="LaButti K."/>
            <person name="Larrondo L.F."/>
            <person name="Lindquist E."/>
            <person name="Ling A."/>
            <person name="Lombard V."/>
            <person name="Lucas S."/>
            <person name="Lundell T."/>
            <person name="Martin R."/>
            <person name="McLaughlin D.J."/>
            <person name="Morgenstern I."/>
            <person name="Morin E."/>
            <person name="Murat C."/>
            <person name="Nagy L.G."/>
            <person name="Nolan M."/>
            <person name="Ohm R.A."/>
            <person name="Patyshakuliyeva A."/>
            <person name="Rokas A."/>
            <person name="Ruiz-Duenas F.J."/>
            <person name="Sabat G."/>
            <person name="Salamov A."/>
            <person name="Samejima M."/>
            <person name="Schmutz J."/>
            <person name="Slot J.C."/>
            <person name="St John F."/>
            <person name="Stenlid J."/>
            <person name="Sun H."/>
            <person name="Sun S."/>
            <person name="Syed K."/>
            <person name="Tsang A."/>
            <person name="Wiebenga A."/>
            <person name="Young D."/>
            <person name="Pisabarro A."/>
            <person name="Eastwood D.C."/>
            <person name="Martin F."/>
            <person name="Cullen D."/>
            <person name="Grigoriev I.V."/>
            <person name="Hibbett D.S."/>
        </authorList>
    </citation>
    <scope>NUCLEOTIDE SEQUENCE [LARGE SCALE GENOMIC DNA]</scope>
    <source>
        <strain evidence="8 9">DJM-731 SS1</strain>
    </source>
</reference>
<evidence type="ECO:0000313" key="8">
    <source>
        <dbReference type="EMBL" id="EJU02621.1"/>
    </source>
</evidence>
<evidence type="ECO:0000313" key="9">
    <source>
        <dbReference type="Proteomes" id="UP000030653"/>
    </source>
</evidence>
<feature type="transmembrane region" description="Helical" evidence="6">
    <location>
        <begin position="6"/>
        <end position="25"/>
    </location>
</feature>
<keyword evidence="3" id="KW-0285">Flavoprotein</keyword>
<keyword evidence="6" id="KW-0472">Membrane</keyword>
<dbReference type="PANTHER" id="PTHR10961">
    <property type="entry name" value="PEROXISOMAL SARCOSINE OXIDASE"/>
    <property type="match status" value="1"/>
</dbReference>
<dbReference type="HOGENOM" id="CLU_007884_0_0_1"/>
<comment type="cofactor">
    <cofactor evidence="1">
        <name>FAD</name>
        <dbReference type="ChEBI" id="CHEBI:57692"/>
    </cofactor>
</comment>
<dbReference type="GO" id="GO:0050660">
    <property type="term" value="F:flavin adenine dinucleotide binding"/>
    <property type="evidence" value="ECO:0007669"/>
    <property type="project" value="InterPro"/>
</dbReference>
<dbReference type="GeneID" id="63683376"/>
<keyword evidence="6" id="KW-1133">Transmembrane helix</keyword>
<dbReference type="EMBL" id="JH795861">
    <property type="protein sequence ID" value="EJU02621.1"/>
    <property type="molecule type" value="Genomic_DNA"/>
</dbReference>
<evidence type="ECO:0000259" key="7">
    <source>
        <dbReference type="Pfam" id="PF01266"/>
    </source>
</evidence>
<dbReference type="PANTHER" id="PTHR10961:SF15">
    <property type="entry name" value="FAD DEPENDENT OXIDOREDUCTASE DOMAIN-CONTAINING PROTEIN"/>
    <property type="match status" value="1"/>
</dbReference>
<dbReference type="RefSeq" id="XP_040629515.1">
    <property type="nucleotide sequence ID" value="XM_040768314.1"/>
</dbReference>
<dbReference type="InterPro" id="IPR036188">
    <property type="entry name" value="FAD/NAD-bd_sf"/>
</dbReference>
<keyword evidence="5" id="KW-0560">Oxidoreductase</keyword>
<proteinExistence type="inferred from homology"/>
<feature type="domain" description="FAD dependent oxidoreductase" evidence="7">
    <location>
        <begin position="8"/>
        <end position="429"/>
    </location>
</feature>
<dbReference type="Gene3D" id="3.50.50.60">
    <property type="entry name" value="FAD/NAD(P)-binding domain"/>
    <property type="match status" value="1"/>
</dbReference>
<dbReference type="STRING" id="1858805.M5FXB1"/>
<evidence type="ECO:0000256" key="2">
    <source>
        <dbReference type="ARBA" id="ARBA00010989"/>
    </source>
</evidence>
<evidence type="ECO:0000256" key="3">
    <source>
        <dbReference type="ARBA" id="ARBA00022630"/>
    </source>
</evidence>
<dbReference type="GO" id="GO:0008115">
    <property type="term" value="F:sarcosine oxidase activity"/>
    <property type="evidence" value="ECO:0007669"/>
    <property type="project" value="TreeGrafter"/>
</dbReference>
<evidence type="ECO:0000256" key="6">
    <source>
        <dbReference type="SAM" id="Phobius"/>
    </source>
</evidence>
<gene>
    <name evidence="8" type="ORF">DACRYDRAFT_106688</name>
</gene>
<dbReference type="InterPro" id="IPR045170">
    <property type="entry name" value="MTOX"/>
</dbReference>
<evidence type="ECO:0000256" key="4">
    <source>
        <dbReference type="ARBA" id="ARBA00022827"/>
    </source>
</evidence>